<dbReference type="Gene3D" id="2.60.120.330">
    <property type="entry name" value="B-lactam Antibiotic, Isopenicillin N Synthase, Chain"/>
    <property type="match status" value="1"/>
</dbReference>
<keyword evidence="5" id="KW-0560">Oxidoreductase</keyword>
<reference evidence="8" key="1">
    <citation type="submission" date="2016-06" db="EMBL/GenBank/DDBJ databases">
        <title>Parallel loss of symbiosis genes in relatives of nitrogen-fixing non-legume Parasponia.</title>
        <authorList>
            <person name="Van Velzen R."/>
            <person name="Holmer R."/>
            <person name="Bu F."/>
            <person name="Rutten L."/>
            <person name="Van Zeijl A."/>
            <person name="Liu W."/>
            <person name="Santuari L."/>
            <person name="Cao Q."/>
            <person name="Sharma T."/>
            <person name="Shen D."/>
            <person name="Roswanjaya Y."/>
            <person name="Wardhani T."/>
            <person name="Kalhor M.S."/>
            <person name="Jansen J."/>
            <person name="Van den Hoogen J."/>
            <person name="Gungor B."/>
            <person name="Hartog M."/>
            <person name="Hontelez J."/>
            <person name="Verver J."/>
            <person name="Yang W.-C."/>
            <person name="Schijlen E."/>
            <person name="Repin R."/>
            <person name="Schilthuizen M."/>
            <person name="Schranz E."/>
            <person name="Heidstra R."/>
            <person name="Miyata K."/>
            <person name="Fedorova E."/>
            <person name="Kohlen W."/>
            <person name="Bisseling T."/>
            <person name="Smit S."/>
            <person name="Geurts R."/>
        </authorList>
    </citation>
    <scope>NUCLEOTIDE SEQUENCE [LARGE SCALE GENOMIC DNA]</scope>
    <source>
        <strain evidence="8">cv. RG33-2</strain>
    </source>
</reference>
<dbReference type="EMBL" id="JXTC01000118">
    <property type="protein sequence ID" value="PON87340.1"/>
    <property type="molecule type" value="Genomic_DNA"/>
</dbReference>
<protein>
    <submittedName>
        <fullName evidence="7">Oxoglutarate/iron-dependent dioxygenase</fullName>
    </submittedName>
</protein>
<dbReference type="SUPFAM" id="SSF51197">
    <property type="entry name" value="Clavaminate synthase-like"/>
    <property type="match status" value="1"/>
</dbReference>
<dbReference type="InterPro" id="IPR026992">
    <property type="entry name" value="DIOX_N"/>
</dbReference>
<dbReference type="InterPro" id="IPR027443">
    <property type="entry name" value="IPNS-like_sf"/>
</dbReference>
<sequence length="345" mass="38351">MISVKSLLAQSPNLTSIPPTHTITKTPNDEAVTLGHIDPEVKIPIIDFSLLTSSNPDQRSKTIAELGRACEDWGFFMVINHCVPETLMSAVIDGCRGFFDLSEEEKLEFEGKHVLDPIRYGTSFNTSVEKVFYWRDFLKVIINPHFQFPNKPSGFSEITFEYCKKIREVVMGILEGISENLGLEAYYIYKTLNLDSGIQVFAANLYPPCPQPELAMGLPPHSDQGLLTLLIQNGIGGLQIQHEGKWVNVNPNIPNALLVNTADHLEILSNGKYKSVVHRAIVNNNDTRISLAIANGPALDAVVNPASKLVENHSPAYIGMKYKDYMELQQSSSLTGKSILDRLRL</sequence>
<evidence type="ECO:0000313" key="8">
    <source>
        <dbReference type="Proteomes" id="UP000237000"/>
    </source>
</evidence>
<dbReference type="PANTHER" id="PTHR47991">
    <property type="entry name" value="OXOGLUTARATE/IRON-DEPENDENT DIOXYGENASE"/>
    <property type="match status" value="1"/>
</dbReference>
<dbReference type="InterPro" id="IPR005123">
    <property type="entry name" value="Oxoglu/Fe-dep_dioxygenase_dom"/>
</dbReference>
<dbReference type="GO" id="GO:0031418">
    <property type="term" value="F:L-ascorbic acid binding"/>
    <property type="evidence" value="ECO:0007669"/>
    <property type="project" value="UniProtKB-KW"/>
</dbReference>
<keyword evidence="4 5" id="KW-0408">Iron</keyword>
<dbReference type="AlphaFoldDB" id="A0A2P5EP66"/>
<gene>
    <name evidence="7" type="ORF">TorRG33x02_168320</name>
</gene>
<feature type="domain" description="Fe2OG dioxygenase" evidence="6">
    <location>
        <begin position="196"/>
        <end position="297"/>
    </location>
</feature>
<keyword evidence="3" id="KW-0847">Vitamin C</keyword>
<dbReference type="InterPro" id="IPR050295">
    <property type="entry name" value="Plant_2OG-oxidoreductases"/>
</dbReference>
<evidence type="ECO:0000259" key="6">
    <source>
        <dbReference type="PROSITE" id="PS51471"/>
    </source>
</evidence>
<evidence type="ECO:0000256" key="4">
    <source>
        <dbReference type="ARBA" id="ARBA00023004"/>
    </source>
</evidence>
<evidence type="ECO:0000256" key="5">
    <source>
        <dbReference type="RuleBase" id="RU003682"/>
    </source>
</evidence>
<keyword evidence="2 5" id="KW-0479">Metal-binding</keyword>
<dbReference type="InterPro" id="IPR044861">
    <property type="entry name" value="IPNS-like_FE2OG_OXY"/>
</dbReference>
<keyword evidence="7" id="KW-0223">Dioxygenase</keyword>
<accession>A0A2P5EP66</accession>
<dbReference type="STRING" id="63057.A0A2P5EP66"/>
<dbReference type="InParanoid" id="A0A2P5EP66"/>
<organism evidence="7 8">
    <name type="scientific">Trema orientale</name>
    <name type="common">Charcoal tree</name>
    <name type="synonym">Celtis orientalis</name>
    <dbReference type="NCBI Taxonomy" id="63057"/>
    <lineage>
        <taxon>Eukaryota</taxon>
        <taxon>Viridiplantae</taxon>
        <taxon>Streptophyta</taxon>
        <taxon>Embryophyta</taxon>
        <taxon>Tracheophyta</taxon>
        <taxon>Spermatophyta</taxon>
        <taxon>Magnoliopsida</taxon>
        <taxon>eudicotyledons</taxon>
        <taxon>Gunneridae</taxon>
        <taxon>Pentapetalae</taxon>
        <taxon>rosids</taxon>
        <taxon>fabids</taxon>
        <taxon>Rosales</taxon>
        <taxon>Cannabaceae</taxon>
        <taxon>Trema</taxon>
    </lineage>
</organism>
<name>A0A2P5EP66_TREOI</name>
<evidence type="ECO:0000313" key="7">
    <source>
        <dbReference type="EMBL" id="PON87340.1"/>
    </source>
</evidence>
<dbReference type="OrthoDB" id="288590at2759"/>
<dbReference type="Pfam" id="PF03171">
    <property type="entry name" value="2OG-FeII_Oxy"/>
    <property type="match status" value="1"/>
</dbReference>
<dbReference type="GO" id="GO:0051213">
    <property type="term" value="F:dioxygenase activity"/>
    <property type="evidence" value="ECO:0007669"/>
    <property type="project" value="UniProtKB-KW"/>
</dbReference>
<dbReference type="FunFam" id="2.60.120.330:FF:000134">
    <property type="entry name" value="Uncharacterized protein"/>
    <property type="match status" value="1"/>
</dbReference>
<comment type="similarity">
    <text evidence="1 5">Belongs to the iron/ascorbate-dependent oxidoreductase family.</text>
</comment>
<proteinExistence type="inferred from homology"/>
<keyword evidence="8" id="KW-1185">Reference proteome</keyword>
<dbReference type="Proteomes" id="UP000237000">
    <property type="component" value="Unassembled WGS sequence"/>
</dbReference>
<comment type="caution">
    <text evidence="7">The sequence shown here is derived from an EMBL/GenBank/DDBJ whole genome shotgun (WGS) entry which is preliminary data.</text>
</comment>
<evidence type="ECO:0000256" key="3">
    <source>
        <dbReference type="ARBA" id="ARBA00022896"/>
    </source>
</evidence>
<dbReference type="Pfam" id="PF14226">
    <property type="entry name" value="DIOX_N"/>
    <property type="match status" value="1"/>
</dbReference>
<dbReference type="GO" id="GO:0046872">
    <property type="term" value="F:metal ion binding"/>
    <property type="evidence" value="ECO:0007669"/>
    <property type="project" value="UniProtKB-KW"/>
</dbReference>
<dbReference type="PROSITE" id="PS51471">
    <property type="entry name" value="FE2OG_OXY"/>
    <property type="match status" value="1"/>
</dbReference>
<evidence type="ECO:0000256" key="2">
    <source>
        <dbReference type="ARBA" id="ARBA00022723"/>
    </source>
</evidence>
<evidence type="ECO:0000256" key="1">
    <source>
        <dbReference type="ARBA" id="ARBA00008056"/>
    </source>
</evidence>